<name>A0ABQ6GXD9_9GAMM</name>
<dbReference type="RefSeq" id="WP_284246320.1">
    <property type="nucleotide sequence ID" value="NZ_BSST01000001.1"/>
</dbReference>
<sequence>MHIPQHERRKSEDFWHKALKVLALVAWGIFIVALILSYYAAPDSDFGVLRYHQMTIRKFWLTPMTGYLYILLWCSAFISYLSLIINKYRSRRKSDNKYFNFWLLFLISTAWVVYLAIQLMSAS</sequence>
<gene>
    <name evidence="2" type="ORF">tinsulaeT_36790</name>
</gene>
<keyword evidence="1" id="KW-0812">Transmembrane</keyword>
<evidence type="ECO:0000256" key="1">
    <source>
        <dbReference type="SAM" id="Phobius"/>
    </source>
</evidence>
<dbReference type="EMBL" id="BSST01000001">
    <property type="protein sequence ID" value="GLX80339.1"/>
    <property type="molecule type" value="Genomic_DNA"/>
</dbReference>
<feature type="transmembrane region" description="Helical" evidence="1">
    <location>
        <begin position="21"/>
        <end position="41"/>
    </location>
</feature>
<keyword evidence="1" id="KW-1133">Transmembrane helix</keyword>
<organism evidence="2 3">
    <name type="scientific">Thalassotalea insulae</name>
    <dbReference type="NCBI Taxonomy" id="2056778"/>
    <lineage>
        <taxon>Bacteria</taxon>
        <taxon>Pseudomonadati</taxon>
        <taxon>Pseudomonadota</taxon>
        <taxon>Gammaproteobacteria</taxon>
        <taxon>Alteromonadales</taxon>
        <taxon>Colwelliaceae</taxon>
        <taxon>Thalassotalea</taxon>
    </lineage>
</organism>
<keyword evidence="1" id="KW-0472">Membrane</keyword>
<keyword evidence="3" id="KW-1185">Reference proteome</keyword>
<dbReference type="Proteomes" id="UP001157186">
    <property type="component" value="Unassembled WGS sequence"/>
</dbReference>
<accession>A0ABQ6GXD9</accession>
<proteinExistence type="predicted"/>
<protein>
    <submittedName>
        <fullName evidence="2">Uncharacterized protein</fullName>
    </submittedName>
</protein>
<feature type="transmembrane region" description="Helical" evidence="1">
    <location>
        <begin position="98"/>
        <end position="117"/>
    </location>
</feature>
<comment type="caution">
    <text evidence="2">The sequence shown here is derived from an EMBL/GenBank/DDBJ whole genome shotgun (WGS) entry which is preliminary data.</text>
</comment>
<feature type="transmembrane region" description="Helical" evidence="1">
    <location>
        <begin position="67"/>
        <end position="86"/>
    </location>
</feature>
<reference evidence="2 3" key="1">
    <citation type="submission" date="2023-03" db="EMBL/GenBank/DDBJ databases">
        <title>Draft genome sequence of Thalassotalea insulae KCTC 62186T.</title>
        <authorList>
            <person name="Sawabe T."/>
        </authorList>
    </citation>
    <scope>NUCLEOTIDE SEQUENCE [LARGE SCALE GENOMIC DNA]</scope>
    <source>
        <strain evidence="2 3">KCTC 62186</strain>
    </source>
</reference>
<evidence type="ECO:0000313" key="2">
    <source>
        <dbReference type="EMBL" id="GLX80339.1"/>
    </source>
</evidence>
<evidence type="ECO:0000313" key="3">
    <source>
        <dbReference type="Proteomes" id="UP001157186"/>
    </source>
</evidence>